<dbReference type="SUPFAM" id="SSF51064">
    <property type="entry name" value="Head domain of nucleotide exchange factor GrpE"/>
    <property type="match status" value="1"/>
</dbReference>
<dbReference type="GO" id="GO:0051082">
    <property type="term" value="F:unfolded protein binding"/>
    <property type="evidence" value="ECO:0007669"/>
    <property type="project" value="TreeGrafter"/>
</dbReference>
<feature type="region of interest" description="Disordered" evidence="7">
    <location>
        <begin position="1"/>
        <end position="53"/>
    </location>
</feature>
<dbReference type="Proteomes" id="UP000702544">
    <property type="component" value="Unassembled WGS sequence"/>
</dbReference>
<dbReference type="GO" id="GO:0006457">
    <property type="term" value="P:protein folding"/>
    <property type="evidence" value="ECO:0007669"/>
    <property type="project" value="InterPro"/>
</dbReference>
<dbReference type="InterPro" id="IPR009012">
    <property type="entry name" value="GrpE_head"/>
</dbReference>
<keyword evidence="3 4" id="KW-0346">Stress response</keyword>
<feature type="coiled-coil region" evidence="6">
    <location>
        <begin position="56"/>
        <end position="83"/>
    </location>
</feature>
<dbReference type="PANTHER" id="PTHR21237:SF23">
    <property type="entry name" value="GRPE PROTEIN HOMOLOG, MITOCHONDRIAL"/>
    <property type="match status" value="1"/>
</dbReference>
<dbReference type="PRINTS" id="PR00773">
    <property type="entry name" value="GRPEPROTEIN"/>
</dbReference>
<evidence type="ECO:0000256" key="2">
    <source>
        <dbReference type="ARBA" id="ARBA00023186"/>
    </source>
</evidence>
<keyword evidence="3" id="KW-0963">Cytoplasm</keyword>
<dbReference type="Gene3D" id="2.30.22.10">
    <property type="entry name" value="Head domain of nucleotide exchange factor GrpE"/>
    <property type="match status" value="1"/>
</dbReference>
<gene>
    <name evidence="3" type="primary">grpE</name>
    <name evidence="8" type="ORF">GWO12_07670</name>
</gene>
<reference evidence="8 9" key="1">
    <citation type="submission" date="2020-01" db="EMBL/GenBank/DDBJ databases">
        <title>Genomes assembled from Gulf of Kutch pelagic sediment metagenomes.</title>
        <authorList>
            <person name="Chandrashekar M."/>
            <person name="Mahajan M.S."/>
            <person name="Dave K.J."/>
            <person name="Vatsa P."/>
            <person name="Nathani N.M."/>
        </authorList>
    </citation>
    <scope>NUCLEOTIDE SEQUENCE [LARGE SCALE GENOMIC DNA]</scope>
    <source>
        <strain evidence="8">KS3-K002</strain>
    </source>
</reference>
<dbReference type="AlphaFoldDB" id="A0AAE4Z7E4"/>
<dbReference type="Pfam" id="PF01025">
    <property type="entry name" value="GrpE"/>
    <property type="match status" value="1"/>
</dbReference>
<organism evidence="8 9">
    <name type="scientific">Candidatus Kutchimonas denitrificans</name>
    <dbReference type="NCBI Taxonomy" id="3056748"/>
    <lineage>
        <taxon>Bacteria</taxon>
        <taxon>Pseudomonadati</taxon>
        <taxon>Gemmatimonadota</taxon>
        <taxon>Gemmatimonadia</taxon>
        <taxon>Candidatus Palauibacterales</taxon>
        <taxon>Candidatus Palauibacteraceae</taxon>
        <taxon>Candidatus Kutchimonas</taxon>
    </lineage>
</organism>
<evidence type="ECO:0000256" key="1">
    <source>
        <dbReference type="ARBA" id="ARBA00009054"/>
    </source>
</evidence>
<comment type="similarity">
    <text evidence="1 3 5">Belongs to the GrpE family.</text>
</comment>
<evidence type="ECO:0000256" key="5">
    <source>
        <dbReference type="RuleBase" id="RU004478"/>
    </source>
</evidence>
<dbReference type="GO" id="GO:0042803">
    <property type="term" value="F:protein homodimerization activity"/>
    <property type="evidence" value="ECO:0007669"/>
    <property type="project" value="InterPro"/>
</dbReference>
<comment type="caution">
    <text evidence="8">The sequence shown here is derived from an EMBL/GenBank/DDBJ whole genome shotgun (WGS) entry which is preliminary data.</text>
</comment>
<feature type="compositionally biased region" description="Acidic residues" evidence="7">
    <location>
        <begin position="39"/>
        <end position="52"/>
    </location>
</feature>
<dbReference type="GO" id="GO:0005737">
    <property type="term" value="C:cytoplasm"/>
    <property type="evidence" value="ECO:0007669"/>
    <property type="project" value="UniProtKB-SubCell"/>
</dbReference>
<evidence type="ECO:0000256" key="4">
    <source>
        <dbReference type="RuleBase" id="RU000639"/>
    </source>
</evidence>
<comment type="subunit">
    <text evidence="3">Homodimer.</text>
</comment>
<evidence type="ECO:0000256" key="3">
    <source>
        <dbReference type="HAMAP-Rule" id="MF_01151"/>
    </source>
</evidence>
<accession>A0AAE4Z7E4</accession>
<dbReference type="PROSITE" id="PS01071">
    <property type="entry name" value="GRPE"/>
    <property type="match status" value="1"/>
</dbReference>
<keyword evidence="2 3" id="KW-0143">Chaperone</keyword>
<protein>
    <recommendedName>
        <fullName evidence="3 4">Protein GrpE</fullName>
    </recommendedName>
    <alternativeName>
        <fullName evidence="3">HSP-70 cofactor</fullName>
    </alternativeName>
</protein>
<dbReference type="HAMAP" id="MF_01151">
    <property type="entry name" value="GrpE"/>
    <property type="match status" value="1"/>
</dbReference>
<dbReference type="CDD" id="cd00446">
    <property type="entry name" value="GrpE"/>
    <property type="match status" value="1"/>
</dbReference>
<evidence type="ECO:0000256" key="6">
    <source>
        <dbReference type="SAM" id="Coils"/>
    </source>
</evidence>
<name>A0AAE4Z7E4_9BACT</name>
<dbReference type="PANTHER" id="PTHR21237">
    <property type="entry name" value="GRPE PROTEIN"/>
    <property type="match status" value="1"/>
</dbReference>
<dbReference type="SUPFAM" id="SSF58014">
    <property type="entry name" value="Coiled-coil domain of nucleotide exchange factor GrpE"/>
    <property type="match status" value="1"/>
</dbReference>
<dbReference type="GO" id="GO:0000774">
    <property type="term" value="F:adenyl-nucleotide exchange factor activity"/>
    <property type="evidence" value="ECO:0007669"/>
    <property type="project" value="InterPro"/>
</dbReference>
<proteinExistence type="inferred from homology"/>
<dbReference type="EMBL" id="JAACAK010000051">
    <property type="protein sequence ID" value="NIR74978.1"/>
    <property type="molecule type" value="Genomic_DNA"/>
</dbReference>
<evidence type="ECO:0000313" key="8">
    <source>
        <dbReference type="EMBL" id="NIR74978.1"/>
    </source>
</evidence>
<dbReference type="InterPro" id="IPR000740">
    <property type="entry name" value="GrpE"/>
</dbReference>
<feature type="compositionally biased region" description="Low complexity" evidence="7">
    <location>
        <begin position="25"/>
        <end position="38"/>
    </location>
</feature>
<dbReference type="Gene3D" id="3.90.20.20">
    <property type="match status" value="1"/>
</dbReference>
<keyword evidence="6" id="KW-0175">Coiled coil</keyword>
<comment type="function">
    <text evidence="3 4">Participates actively in the response to hyperosmotic and heat shock by preventing the aggregation of stress-denatured proteins, in association with DnaK and GrpE. It is the nucleotide exchange factor for DnaK and may function as a thermosensor. Unfolded proteins bind initially to DnaJ; upon interaction with the DnaJ-bound protein, DnaK hydrolyzes its bound ATP, resulting in the formation of a stable complex. GrpE releases ADP from DnaK; ATP binding to DnaK triggers the release of the substrate protein, thus completing the reaction cycle. Several rounds of ATP-dependent interactions between DnaJ, DnaK and GrpE are required for fully efficient folding.</text>
</comment>
<evidence type="ECO:0000256" key="7">
    <source>
        <dbReference type="SAM" id="MobiDB-lite"/>
    </source>
</evidence>
<comment type="subcellular location">
    <subcellularLocation>
        <location evidence="3">Cytoplasm</location>
    </subcellularLocation>
</comment>
<dbReference type="InterPro" id="IPR013805">
    <property type="entry name" value="GrpE_CC"/>
</dbReference>
<evidence type="ECO:0000313" key="9">
    <source>
        <dbReference type="Proteomes" id="UP000702544"/>
    </source>
</evidence>
<dbReference type="GO" id="GO:0051087">
    <property type="term" value="F:protein-folding chaperone binding"/>
    <property type="evidence" value="ECO:0007669"/>
    <property type="project" value="InterPro"/>
</dbReference>
<sequence length="212" mass="23714">MVARKKKKTTDRSEDTTPADMADSGATEGPNPEAAAAEGPEDDVSTQDEPTTEEVIAALTDEVRELEDRHLRLVAEFDNYRKRTARERELQTERAQADLVKELLESLDDLSRVSQMSSKEHEAGAIVEGVQLVEDKLRRVLRTFGLQPIEAEGRPFNPELHEALVTVATDDPEEDDTVSQEIARGYLFKDALLRPALVEVKKYRPGEAESEK</sequence>